<dbReference type="NCBIfam" id="TIGR01214">
    <property type="entry name" value="rmlD"/>
    <property type="match status" value="1"/>
</dbReference>
<name>A0A1F7GWJ5_9BACT</name>
<comment type="similarity">
    <text evidence="1 2">Belongs to the dTDP-4-dehydrorhamnose reductase family.</text>
</comment>
<dbReference type="Gene3D" id="3.40.50.720">
    <property type="entry name" value="NAD(P)-binding Rossmann-like Domain"/>
    <property type="match status" value="1"/>
</dbReference>
<feature type="domain" description="RmlD-like substrate binding" evidence="3">
    <location>
        <begin position="1"/>
        <end position="287"/>
    </location>
</feature>
<comment type="pathway">
    <text evidence="2">Carbohydrate biosynthesis; dTDP-L-rhamnose biosynthesis.</text>
</comment>
<dbReference type="SUPFAM" id="SSF51735">
    <property type="entry name" value="NAD(P)-binding Rossmann-fold domains"/>
    <property type="match status" value="1"/>
</dbReference>
<comment type="function">
    <text evidence="2">Catalyzes the reduction of dTDP-6-deoxy-L-lyxo-4-hexulose to yield dTDP-L-rhamnose.</text>
</comment>
<reference evidence="4 5" key="1">
    <citation type="journal article" date="2016" name="Nat. Commun.">
        <title>Thousands of microbial genomes shed light on interconnected biogeochemical processes in an aquifer system.</title>
        <authorList>
            <person name="Anantharaman K."/>
            <person name="Brown C.T."/>
            <person name="Hug L.A."/>
            <person name="Sharon I."/>
            <person name="Castelle C.J."/>
            <person name="Probst A.J."/>
            <person name="Thomas B.C."/>
            <person name="Singh A."/>
            <person name="Wilkins M.J."/>
            <person name="Karaoz U."/>
            <person name="Brodie E.L."/>
            <person name="Williams K.H."/>
            <person name="Hubbard S.S."/>
            <person name="Banfield J.F."/>
        </authorList>
    </citation>
    <scope>NUCLEOTIDE SEQUENCE [LARGE SCALE GENOMIC DNA]</scope>
</reference>
<keyword evidence="2" id="KW-0521">NADP</keyword>
<dbReference type="GO" id="GO:0019305">
    <property type="term" value="P:dTDP-rhamnose biosynthetic process"/>
    <property type="evidence" value="ECO:0007669"/>
    <property type="project" value="UniProtKB-UniPathway"/>
</dbReference>
<evidence type="ECO:0000259" key="3">
    <source>
        <dbReference type="Pfam" id="PF04321"/>
    </source>
</evidence>
<dbReference type="PANTHER" id="PTHR10491">
    <property type="entry name" value="DTDP-4-DEHYDRORHAMNOSE REDUCTASE"/>
    <property type="match status" value="1"/>
</dbReference>
<dbReference type="InterPro" id="IPR036291">
    <property type="entry name" value="NAD(P)-bd_dom_sf"/>
</dbReference>
<dbReference type="EC" id="1.1.1.133" evidence="2"/>
<keyword evidence="2" id="KW-0560">Oxidoreductase</keyword>
<dbReference type="EMBL" id="MFZM01000024">
    <property type="protein sequence ID" value="OGK23185.1"/>
    <property type="molecule type" value="Genomic_DNA"/>
</dbReference>
<dbReference type="InterPro" id="IPR029903">
    <property type="entry name" value="RmlD-like-bd"/>
</dbReference>
<dbReference type="PANTHER" id="PTHR10491:SF4">
    <property type="entry name" value="METHIONINE ADENOSYLTRANSFERASE 2 SUBUNIT BETA"/>
    <property type="match status" value="1"/>
</dbReference>
<dbReference type="CDD" id="cd05254">
    <property type="entry name" value="dTDP_HR_like_SDR_e"/>
    <property type="match status" value="1"/>
</dbReference>
<dbReference type="Pfam" id="PF04321">
    <property type="entry name" value="RmlD_sub_bind"/>
    <property type="match status" value="1"/>
</dbReference>
<sequence>MRILITGAGGMLGSSLLKRIKKEKWEIYATGRKKGRGIIPLDITDFPSVKKTLSKIKPEVIIHLAALTNVDFAELHPDIAYRINTEAAKHLAEISRKIKSLLVFISTGAVFPGNKRKPYIESDIVSPVNIYGKSKLLAEQAVRKVDKYLIVRTGWLIGGKKKDKKFVAQIMDIISKEPKVLHVVSDVVGSPTLTDDLADAIVTLIKKGATGIYHVANEGTGSRKDIAKVVLEIMEKKHIKLKPVKLGFFNEAAPRPKMEAINSSLVNKKHGIQLPHWRKSLKKYILELHGEK</sequence>
<protein>
    <recommendedName>
        <fullName evidence="2">dTDP-4-dehydrorhamnose reductase</fullName>
        <ecNumber evidence="2">1.1.1.133</ecNumber>
    </recommendedName>
</protein>
<evidence type="ECO:0000256" key="1">
    <source>
        <dbReference type="ARBA" id="ARBA00010944"/>
    </source>
</evidence>
<accession>A0A1F7GWJ5</accession>
<dbReference type="Gene3D" id="3.90.25.10">
    <property type="entry name" value="UDP-galactose 4-epimerase, domain 1"/>
    <property type="match status" value="1"/>
</dbReference>
<dbReference type="InterPro" id="IPR005913">
    <property type="entry name" value="dTDP_dehydrorham_reduct"/>
</dbReference>
<evidence type="ECO:0000313" key="4">
    <source>
        <dbReference type="EMBL" id="OGK23185.1"/>
    </source>
</evidence>
<dbReference type="Proteomes" id="UP000177159">
    <property type="component" value="Unassembled WGS sequence"/>
</dbReference>
<comment type="caution">
    <text evidence="4">The sequence shown here is derived from an EMBL/GenBank/DDBJ whole genome shotgun (WGS) entry which is preliminary data.</text>
</comment>
<gene>
    <name evidence="4" type="ORF">A3C24_00820</name>
</gene>
<evidence type="ECO:0000256" key="2">
    <source>
        <dbReference type="RuleBase" id="RU364082"/>
    </source>
</evidence>
<proteinExistence type="inferred from homology"/>
<dbReference type="GO" id="GO:0008831">
    <property type="term" value="F:dTDP-4-dehydrorhamnose reductase activity"/>
    <property type="evidence" value="ECO:0007669"/>
    <property type="project" value="UniProtKB-EC"/>
</dbReference>
<organism evidence="4 5">
    <name type="scientific">Candidatus Roizmanbacteria bacterium RIFCSPHIGHO2_02_FULL_37_24</name>
    <dbReference type="NCBI Taxonomy" id="1802037"/>
    <lineage>
        <taxon>Bacteria</taxon>
        <taxon>Candidatus Roizmaniibacteriota</taxon>
    </lineage>
</organism>
<dbReference type="GO" id="GO:0005829">
    <property type="term" value="C:cytosol"/>
    <property type="evidence" value="ECO:0007669"/>
    <property type="project" value="TreeGrafter"/>
</dbReference>
<evidence type="ECO:0000313" key="5">
    <source>
        <dbReference type="Proteomes" id="UP000177159"/>
    </source>
</evidence>
<dbReference type="AlphaFoldDB" id="A0A1F7GWJ5"/>
<dbReference type="UniPathway" id="UPA00124"/>